<dbReference type="Proteomes" id="UP000027265">
    <property type="component" value="Unassembled WGS sequence"/>
</dbReference>
<name>A0A067PRY8_9AGAM</name>
<gene>
    <name evidence="1" type="ORF">JAAARDRAFT_38666</name>
</gene>
<keyword evidence="2" id="KW-1185">Reference proteome</keyword>
<proteinExistence type="predicted"/>
<organism evidence="1 2">
    <name type="scientific">Jaapia argillacea MUCL 33604</name>
    <dbReference type="NCBI Taxonomy" id="933084"/>
    <lineage>
        <taxon>Eukaryota</taxon>
        <taxon>Fungi</taxon>
        <taxon>Dikarya</taxon>
        <taxon>Basidiomycota</taxon>
        <taxon>Agaricomycotina</taxon>
        <taxon>Agaricomycetes</taxon>
        <taxon>Agaricomycetidae</taxon>
        <taxon>Jaapiales</taxon>
        <taxon>Jaapiaceae</taxon>
        <taxon>Jaapia</taxon>
    </lineage>
</organism>
<dbReference type="AlphaFoldDB" id="A0A067PRY8"/>
<dbReference type="EMBL" id="KL197730">
    <property type="protein sequence ID" value="KDQ54067.1"/>
    <property type="molecule type" value="Genomic_DNA"/>
</dbReference>
<dbReference type="HOGENOM" id="CLU_780894_0_0_1"/>
<accession>A0A067PRY8</accession>
<evidence type="ECO:0000313" key="2">
    <source>
        <dbReference type="Proteomes" id="UP000027265"/>
    </source>
</evidence>
<dbReference type="InParanoid" id="A0A067PRY8"/>
<protein>
    <recommendedName>
        <fullName evidence="3">F-box domain-containing protein</fullName>
    </recommendedName>
</protein>
<reference evidence="2" key="1">
    <citation type="journal article" date="2014" name="Proc. Natl. Acad. Sci. U.S.A.">
        <title>Extensive sampling of basidiomycete genomes demonstrates inadequacy of the white-rot/brown-rot paradigm for wood decay fungi.</title>
        <authorList>
            <person name="Riley R."/>
            <person name="Salamov A.A."/>
            <person name="Brown D.W."/>
            <person name="Nagy L.G."/>
            <person name="Floudas D."/>
            <person name="Held B.W."/>
            <person name="Levasseur A."/>
            <person name="Lombard V."/>
            <person name="Morin E."/>
            <person name="Otillar R."/>
            <person name="Lindquist E.A."/>
            <person name="Sun H."/>
            <person name="LaButti K.M."/>
            <person name="Schmutz J."/>
            <person name="Jabbour D."/>
            <person name="Luo H."/>
            <person name="Baker S.E."/>
            <person name="Pisabarro A.G."/>
            <person name="Walton J.D."/>
            <person name="Blanchette R.A."/>
            <person name="Henrissat B."/>
            <person name="Martin F."/>
            <person name="Cullen D."/>
            <person name="Hibbett D.S."/>
            <person name="Grigoriev I.V."/>
        </authorList>
    </citation>
    <scope>NUCLEOTIDE SEQUENCE [LARGE SCALE GENOMIC DNA]</scope>
    <source>
        <strain evidence="2">MUCL 33604</strain>
    </source>
</reference>
<evidence type="ECO:0000313" key="1">
    <source>
        <dbReference type="EMBL" id="KDQ54067.1"/>
    </source>
</evidence>
<sequence length="340" mass="38527">MGYLPAELIHIILIQAWTVDLLAFPVIPIHSSSVLGEREVDRDIRARRRWQFYNTCRLVSRDWYHMIVDIPLQEVLIVCGVDIVVYPRFLKSRMEKDIANGVHISPQDYLSRARVKVVCLKLPTEFFTQSLPNSRSVTLWIFDADGWDRFVECLSRHPSLSSLLVVYSSVSSLAHLKGPPPFAGNITRLLVHFPGPVSVPLTGAQLARNIFTPFFNTIDLTLSHDIPLIDFVTRLPKLQCLTLQCYPLYTLFGRAGMGTLWPWRIIPALRAGLLQGEERQPNEGGRTGKGIGRLIINTGYEEPYGWAEVADACVRYGVTLERRPIFTSAEQALQSFVHML</sequence>
<dbReference type="OrthoDB" id="2749557at2759"/>
<evidence type="ECO:0008006" key="3">
    <source>
        <dbReference type="Google" id="ProtNLM"/>
    </source>
</evidence>